<comment type="caution">
    <text evidence="1">The sequence shown here is derived from an EMBL/GenBank/DDBJ whole genome shotgun (WGS) entry which is preliminary data.</text>
</comment>
<proteinExistence type="predicted"/>
<dbReference type="AlphaFoldDB" id="A0A4S5CX30"/>
<dbReference type="RefSeq" id="WP_136449215.1">
    <property type="nucleotide sequence ID" value="NZ_SSXH01000626.1"/>
</dbReference>
<keyword evidence="2" id="KW-1185">Reference proteome</keyword>
<organism evidence="1 2">
    <name type="scientific">Candidatus Frankia alpina</name>
    <dbReference type="NCBI Taxonomy" id="2699483"/>
    <lineage>
        <taxon>Bacteria</taxon>
        <taxon>Bacillati</taxon>
        <taxon>Actinomycetota</taxon>
        <taxon>Actinomycetes</taxon>
        <taxon>Frankiales</taxon>
        <taxon>Frankiaceae</taxon>
        <taxon>Frankia</taxon>
    </lineage>
</organism>
<accession>A0A4S5CX30</accession>
<dbReference type="Proteomes" id="UP000305282">
    <property type="component" value="Unassembled WGS sequence"/>
</dbReference>
<gene>
    <name evidence="1" type="ORF">E7Y31_18900</name>
</gene>
<evidence type="ECO:0000313" key="2">
    <source>
        <dbReference type="Proteomes" id="UP000305282"/>
    </source>
</evidence>
<evidence type="ECO:0000313" key="1">
    <source>
        <dbReference type="EMBL" id="THJ49653.1"/>
    </source>
</evidence>
<protein>
    <submittedName>
        <fullName evidence="1">Uncharacterized protein</fullName>
    </submittedName>
</protein>
<reference evidence="1 2" key="1">
    <citation type="submission" date="2019-04" db="EMBL/GenBank/DDBJ databases">
        <title>Draft genome sequences for three unisolated Alnus-infective Frankia Sp+ strains, AgTrS, AiOr and AvVan, the first sequenced Frankia strains able to sporulate in-planta.</title>
        <authorList>
            <person name="Bethencourt L."/>
            <person name="Vautrin F."/>
            <person name="Taib N."/>
            <person name="Dubost A."/>
            <person name="Castro-Garcia L."/>
            <person name="Imbaud O."/>
            <person name="Abrouk D."/>
            <person name="Fournier P."/>
            <person name="Briolay J."/>
            <person name="Nguyen A."/>
            <person name="Normand P."/>
            <person name="Fernandez M.P."/>
            <person name="Brochier-Armanet C."/>
            <person name="Herrera-Belaroussi A."/>
        </authorList>
    </citation>
    <scope>NUCLEOTIDE SEQUENCE [LARGE SCALE GENOMIC DNA]</scope>
    <source>
        <strain evidence="1 2">AvVan</strain>
    </source>
</reference>
<name>A0A4S5CX30_9ACTN</name>
<sequence length="130" mass="13438">MLLERTSARPVGAMPAGGQPAGALRSLTPADAVAALAASDMPARGPVSVAQGWEFAAQGLARLGLATIRERRQLGSELLACTQKTSDPTAQGVLYDAIAALYGGQRRHQRAVDVVSSLTRAGAVWSGKSR</sequence>
<dbReference type="EMBL" id="SSXH01000626">
    <property type="protein sequence ID" value="THJ49653.1"/>
    <property type="molecule type" value="Genomic_DNA"/>
</dbReference>